<accession>A0ABM0UWV5</accession>
<keyword evidence="4" id="KW-0804">Transcription</keyword>
<dbReference type="SUPFAM" id="SSF101936">
    <property type="entry name" value="DNA-binding pseudobarrel domain"/>
    <property type="match status" value="2"/>
</dbReference>
<dbReference type="InterPro" id="IPR015300">
    <property type="entry name" value="DNA-bd_pseudobarrel_sf"/>
</dbReference>
<keyword evidence="8" id="KW-1185">Reference proteome</keyword>
<evidence type="ECO:0000256" key="2">
    <source>
        <dbReference type="ARBA" id="ARBA00023015"/>
    </source>
</evidence>
<evidence type="ECO:0000256" key="3">
    <source>
        <dbReference type="ARBA" id="ARBA00023125"/>
    </source>
</evidence>
<evidence type="ECO:0000256" key="1">
    <source>
        <dbReference type="ARBA" id="ARBA00004123"/>
    </source>
</evidence>
<reference evidence="8" key="1">
    <citation type="journal article" date="2014" name="Nat. Commun.">
        <title>The emerging biofuel crop Camelina sativa retains a highly undifferentiated hexaploid genome structure.</title>
        <authorList>
            <person name="Kagale S."/>
            <person name="Koh C."/>
            <person name="Nixon J."/>
            <person name="Bollina V."/>
            <person name="Clarke W.E."/>
            <person name="Tuteja R."/>
            <person name="Spillane C."/>
            <person name="Robinson S.J."/>
            <person name="Links M.G."/>
            <person name="Clarke C."/>
            <person name="Higgins E.E."/>
            <person name="Huebert T."/>
            <person name="Sharpe A.G."/>
            <person name="Parkin I.A."/>
        </authorList>
    </citation>
    <scope>NUCLEOTIDE SEQUENCE [LARGE SCALE GENOMIC DNA]</scope>
    <source>
        <strain evidence="8">cv. DH55</strain>
    </source>
</reference>
<dbReference type="PROSITE" id="PS50863">
    <property type="entry name" value="B3"/>
    <property type="match status" value="2"/>
</dbReference>
<dbReference type="RefSeq" id="XP_010447527.1">
    <property type="nucleotide sequence ID" value="XM_010449225.2"/>
</dbReference>
<evidence type="ECO:0000256" key="4">
    <source>
        <dbReference type="ARBA" id="ARBA00023163"/>
    </source>
</evidence>
<evidence type="ECO:0000256" key="6">
    <source>
        <dbReference type="SAM" id="MobiDB-lite"/>
    </source>
</evidence>
<evidence type="ECO:0000259" key="7">
    <source>
        <dbReference type="PROSITE" id="PS50863"/>
    </source>
</evidence>
<reference evidence="9" key="2">
    <citation type="submission" date="2025-08" db="UniProtKB">
        <authorList>
            <consortium name="RefSeq"/>
        </authorList>
    </citation>
    <scope>IDENTIFICATION</scope>
    <source>
        <tissue evidence="9">Leaf</tissue>
    </source>
</reference>
<dbReference type="Pfam" id="PF02362">
    <property type="entry name" value="B3"/>
    <property type="match status" value="2"/>
</dbReference>
<dbReference type="CDD" id="cd10017">
    <property type="entry name" value="B3_DNA"/>
    <property type="match status" value="2"/>
</dbReference>
<dbReference type="SMART" id="SM01019">
    <property type="entry name" value="B3"/>
    <property type="match status" value="2"/>
</dbReference>
<feature type="domain" description="TF-B3" evidence="7">
    <location>
        <begin position="177"/>
        <end position="262"/>
    </location>
</feature>
<evidence type="ECO:0000256" key="5">
    <source>
        <dbReference type="ARBA" id="ARBA00023242"/>
    </source>
</evidence>
<dbReference type="PANTHER" id="PTHR31674">
    <property type="entry name" value="B3 DOMAIN-CONTAINING PROTEIN REM-LIKE 3-RELATED"/>
    <property type="match status" value="1"/>
</dbReference>
<protein>
    <submittedName>
        <fullName evidence="9">LOW QUALITY PROTEIN: B3 domain-containing protein REM7-like</fullName>
    </submittedName>
</protein>
<keyword evidence="2" id="KW-0805">Transcription regulation</keyword>
<sequence length="262" mass="29897">MADPVLQPPTNPHFFQPLLPGFDSYLTIPVKFFSVYLEGRNEGKTAELRSDASEISWKVEMEGQRLTVGWKEFATAHDLRVGDVIVFRHDGASVFHVTCFGPSCCEIQHVQSCDDNDDDDDEQENIRNLSMKQSLKTEPESSLDEDKDYMGKLPRKKHVKKRIPEAKAKSFSSDPSCFVALVSDSNIRRDTMFLPKRFYDSGSLTKGSNQIVLMDEGMVEGVKTWTLFLKFRNSSGTFYMRGGWRSFAMRRSLNLEILSRLN</sequence>
<evidence type="ECO:0000313" key="8">
    <source>
        <dbReference type="Proteomes" id="UP000694864"/>
    </source>
</evidence>
<keyword evidence="3" id="KW-0238">DNA-binding</keyword>
<dbReference type="InterPro" id="IPR039218">
    <property type="entry name" value="REM_fam"/>
</dbReference>
<dbReference type="InterPro" id="IPR003340">
    <property type="entry name" value="B3_DNA-bd"/>
</dbReference>
<dbReference type="GeneID" id="104730118"/>
<dbReference type="Proteomes" id="UP000694864">
    <property type="component" value="Chromosome 12"/>
</dbReference>
<feature type="domain" description="TF-B3" evidence="7">
    <location>
        <begin position="11"/>
        <end position="103"/>
    </location>
</feature>
<keyword evidence="5" id="KW-0539">Nucleus</keyword>
<dbReference type="PANTHER" id="PTHR31674:SF96">
    <property type="entry name" value="B3 DOMAIN-CONTAINING PROTEIN REM-LIKE 3-RELATED"/>
    <property type="match status" value="1"/>
</dbReference>
<proteinExistence type="predicted"/>
<gene>
    <name evidence="9" type="primary">LOC104730118</name>
</gene>
<evidence type="ECO:0000313" key="9">
    <source>
        <dbReference type="RefSeq" id="XP_010447527.1"/>
    </source>
</evidence>
<organism evidence="8 9">
    <name type="scientific">Camelina sativa</name>
    <name type="common">False flax</name>
    <name type="synonym">Myagrum sativum</name>
    <dbReference type="NCBI Taxonomy" id="90675"/>
    <lineage>
        <taxon>Eukaryota</taxon>
        <taxon>Viridiplantae</taxon>
        <taxon>Streptophyta</taxon>
        <taxon>Embryophyta</taxon>
        <taxon>Tracheophyta</taxon>
        <taxon>Spermatophyta</taxon>
        <taxon>Magnoliopsida</taxon>
        <taxon>eudicotyledons</taxon>
        <taxon>Gunneridae</taxon>
        <taxon>Pentapetalae</taxon>
        <taxon>rosids</taxon>
        <taxon>malvids</taxon>
        <taxon>Brassicales</taxon>
        <taxon>Brassicaceae</taxon>
        <taxon>Camelineae</taxon>
        <taxon>Camelina</taxon>
    </lineage>
</organism>
<feature type="region of interest" description="Disordered" evidence="6">
    <location>
        <begin position="129"/>
        <end position="149"/>
    </location>
</feature>
<comment type="subcellular location">
    <subcellularLocation>
        <location evidence="1">Nucleus</location>
    </subcellularLocation>
</comment>
<dbReference type="Gene3D" id="2.40.330.10">
    <property type="entry name" value="DNA-binding pseudobarrel domain"/>
    <property type="match status" value="2"/>
</dbReference>
<name>A0ABM0UWV5_CAMSA</name>